<dbReference type="GO" id="GO:0016787">
    <property type="term" value="F:hydrolase activity"/>
    <property type="evidence" value="ECO:0007669"/>
    <property type="project" value="UniProtKB-KW"/>
</dbReference>
<evidence type="ECO:0000256" key="1">
    <source>
        <dbReference type="ARBA" id="ARBA00022801"/>
    </source>
</evidence>
<dbReference type="OrthoDB" id="414698at2759"/>
<dbReference type="Gene3D" id="3.40.50.1820">
    <property type="entry name" value="alpha/beta hydrolase"/>
    <property type="match status" value="1"/>
</dbReference>
<reference evidence="4" key="1">
    <citation type="journal article" date="2020" name="Stud. Mycol.">
        <title>101 Dothideomycetes genomes: a test case for predicting lifestyles and emergence of pathogens.</title>
        <authorList>
            <person name="Haridas S."/>
            <person name="Albert R."/>
            <person name="Binder M."/>
            <person name="Bloem J."/>
            <person name="Labutti K."/>
            <person name="Salamov A."/>
            <person name="Andreopoulos B."/>
            <person name="Baker S."/>
            <person name="Barry K."/>
            <person name="Bills G."/>
            <person name="Bluhm B."/>
            <person name="Cannon C."/>
            <person name="Castanera R."/>
            <person name="Culley D."/>
            <person name="Daum C."/>
            <person name="Ezra D."/>
            <person name="Gonzalez J."/>
            <person name="Henrissat B."/>
            <person name="Kuo A."/>
            <person name="Liang C."/>
            <person name="Lipzen A."/>
            <person name="Lutzoni F."/>
            <person name="Magnuson J."/>
            <person name="Mondo S."/>
            <person name="Nolan M."/>
            <person name="Ohm R."/>
            <person name="Pangilinan J."/>
            <person name="Park H.-J."/>
            <person name="Ramirez L."/>
            <person name="Alfaro M."/>
            <person name="Sun H."/>
            <person name="Tritt A."/>
            <person name="Yoshinaga Y."/>
            <person name="Zwiers L.-H."/>
            <person name="Turgeon B."/>
            <person name="Goodwin S."/>
            <person name="Spatafora J."/>
            <person name="Crous P."/>
            <person name="Grigoriev I."/>
        </authorList>
    </citation>
    <scope>NUCLEOTIDE SEQUENCE</scope>
    <source>
        <strain evidence="4">CBS 113818</strain>
    </source>
</reference>
<proteinExistence type="predicted"/>
<dbReference type="Pfam" id="PF03959">
    <property type="entry name" value="FSH1"/>
    <property type="match status" value="1"/>
</dbReference>
<dbReference type="GO" id="GO:0019748">
    <property type="term" value="P:secondary metabolic process"/>
    <property type="evidence" value="ECO:0007669"/>
    <property type="project" value="TreeGrafter"/>
</dbReference>
<name>A0A6A6ZIJ7_9PLEO</name>
<feature type="domain" description="Serine hydrolase" evidence="3">
    <location>
        <begin position="11"/>
        <end position="221"/>
    </location>
</feature>
<keyword evidence="2" id="KW-1133">Transmembrane helix</keyword>
<organism evidence="4 5">
    <name type="scientific">Ophiobolus disseminans</name>
    <dbReference type="NCBI Taxonomy" id="1469910"/>
    <lineage>
        <taxon>Eukaryota</taxon>
        <taxon>Fungi</taxon>
        <taxon>Dikarya</taxon>
        <taxon>Ascomycota</taxon>
        <taxon>Pezizomycotina</taxon>
        <taxon>Dothideomycetes</taxon>
        <taxon>Pleosporomycetidae</taxon>
        <taxon>Pleosporales</taxon>
        <taxon>Pleosporineae</taxon>
        <taxon>Phaeosphaeriaceae</taxon>
        <taxon>Ophiobolus</taxon>
    </lineage>
</organism>
<accession>A0A6A6ZIJ7</accession>
<dbReference type="InterPro" id="IPR050593">
    <property type="entry name" value="LovG"/>
</dbReference>
<dbReference type="InterPro" id="IPR029058">
    <property type="entry name" value="AB_hydrolase_fold"/>
</dbReference>
<keyword evidence="1" id="KW-0378">Hydrolase</keyword>
<dbReference type="GO" id="GO:0005737">
    <property type="term" value="C:cytoplasm"/>
    <property type="evidence" value="ECO:0007669"/>
    <property type="project" value="TreeGrafter"/>
</dbReference>
<dbReference type="InterPro" id="IPR005645">
    <property type="entry name" value="FSH-like_dom"/>
</dbReference>
<evidence type="ECO:0000259" key="3">
    <source>
        <dbReference type="Pfam" id="PF03959"/>
    </source>
</evidence>
<dbReference type="AlphaFoldDB" id="A0A6A6ZIJ7"/>
<dbReference type="SUPFAM" id="SSF53474">
    <property type="entry name" value="alpha/beta-Hydrolases"/>
    <property type="match status" value="1"/>
</dbReference>
<sequence>MMRNVKPKVKKPVMLLLHGSGSSSDIFGIQTHTLARSLSATYDLVRIDGPIPSAPGPGVLPFFADMPNYYRWLAPNLSPSLRATELLGVAKYISTELEDQNVKPEDVVAFLGFSQGAMVSLAMLSLRLLGLSYFPKLRFVVSIGANTSGNTEQLDEVEQMMASLSSALGRKDLKFPGHTVQTCGLKDIWYDEGKRLQNMCAKEKTETMDHRDGHVVPRAKIDVVKLANLIARVEDASKAEAYREVRNEDELLSLLDRRE</sequence>
<gene>
    <name evidence="4" type="ORF">CC86DRAFT_386888</name>
</gene>
<dbReference type="GO" id="GO:0005634">
    <property type="term" value="C:nucleus"/>
    <property type="evidence" value="ECO:0007669"/>
    <property type="project" value="TreeGrafter"/>
</dbReference>
<keyword evidence="2" id="KW-0812">Transmembrane</keyword>
<protein>
    <recommendedName>
        <fullName evidence="3">Serine hydrolase domain-containing protein</fullName>
    </recommendedName>
</protein>
<evidence type="ECO:0000313" key="5">
    <source>
        <dbReference type="Proteomes" id="UP000799424"/>
    </source>
</evidence>
<dbReference type="EMBL" id="MU006239">
    <property type="protein sequence ID" value="KAF2820850.1"/>
    <property type="molecule type" value="Genomic_DNA"/>
</dbReference>
<dbReference type="PANTHER" id="PTHR48070">
    <property type="entry name" value="ESTERASE OVCA2"/>
    <property type="match status" value="1"/>
</dbReference>
<dbReference type="Proteomes" id="UP000799424">
    <property type="component" value="Unassembled WGS sequence"/>
</dbReference>
<evidence type="ECO:0000256" key="2">
    <source>
        <dbReference type="SAM" id="Phobius"/>
    </source>
</evidence>
<keyword evidence="5" id="KW-1185">Reference proteome</keyword>
<dbReference type="PANTHER" id="PTHR48070:SF6">
    <property type="entry name" value="ESTERASE OVCA2"/>
    <property type="match status" value="1"/>
</dbReference>
<feature type="transmembrane region" description="Helical" evidence="2">
    <location>
        <begin position="107"/>
        <end position="129"/>
    </location>
</feature>
<keyword evidence="2" id="KW-0472">Membrane</keyword>
<evidence type="ECO:0000313" key="4">
    <source>
        <dbReference type="EMBL" id="KAF2820850.1"/>
    </source>
</evidence>